<evidence type="ECO:0000256" key="1">
    <source>
        <dbReference type="SAM" id="SignalP"/>
    </source>
</evidence>
<keyword evidence="1" id="KW-0732">Signal</keyword>
<evidence type="ECO:0000313" key="3">
    <source>
        <dbReference type="Proteomes" id="UP000887116"/>
    </source>
</evidence>
<gene>
    <name evidence="2" type="ORF">TNCT_695041</name>
</gene>
<keyword evidence="3" id="KW-1185">Reference proteome</keyword>
<proteinExistence type="predicted"/>
<dbReference type="EMBL" id="BMAO01021573">
    <property type="protein sequence ID" value="GFQ75567.1"/>
    <property type="molecule type" value="Genomic_DNA"/>
</dbReference>
<protein>
    <submittedName>
        <fullName evidence="2">U9-Nephitoxin-Nsp1a_1</fullName>
    </submittedName>
</protein>
<feature type="chain" id="PRO_5036490195" evidence="1">
    <location>
        <begin position="22"/>
        <end position="59"/>
    </location>
</feature>
<sequence>MHFLAIICVAIFVTIVTWTNAVSVDEIKAMKKDFCENKLLGDKMQKCFEKLEKLELPKE</sequence>
<accession>A0A8X6FC61</accession>
<evidence type="ECO:0000313" key="2">
    <source>
        <dbReference type="EMBL" id="GFQ75567.1"/>
    </source>
</evidence>
<reference evidence="2" key="1">
    <citation type="submission" date="2020-07" db="EMBL/GenBank/DDBJ databases">
        <title>Multicomponent nature underlies the extraordinary mechanical properties of spider dragline silk.</title>
        <authorList>
            <person name="Kono N."/>
            <person name="Nakamura H."/>
            <person name="Mori M."/>
            <person name="Yoshida Y."/>
            <person name="Ohtoshi R."/>
            <person name="Malay A.D."/>
            <person name="Moran D.A.P."/>
            <person name="Tomita M."/>
            <person name="Numata K."/>
            <person name="Arakawa K."/>
        </authorList>
    </citation>
    <scope>NUCLEOTIDE SEQUENCE</scope>
</reference>
<organism evidence="2 3">
    <name type="scientific">Trichonephila clavata</name>
    <name type="common">Joro spider</name>
    <name type="synonym">Nephila clavata</name>
    <dbReference type="NCBI Taxonomy" id="2740835"/>
    <lineage>
        <taxon>Eukaryota</taxon>
        <taxon>Metazoa</taxon>
        <taxon>Ecdysozoa</taxon>
        <taxon>Arthropoda</taxon>
        <taxon>Chelicerata</taxon>
        <taxon>Arachnida</taxon>
        <taxon>Araneae</taxon>
        <taxon>Araneomorphae</taxon>
        <taxon>Entelegynae</taxon>
        <taxon>Araneoidea</taxon>
        <taxon>Nephilidae</taxon>
        <taxon>Trichonephila</taxon>
    </lineage>
</organism>
<feature type="non-terminal residue" evidence="2">
    <location>
        <position position="1"/>
    </location>
</feature>
<dbReference type="Proteomes" id="UP000887116">
    <property type="component" value="Unassembled WGS sequence"/>
</dbReference>
<dbReference type="AlphaFoldDB" id="A0A8X6FC61"/>
<name>A0A8X6FC61_TRICU</name>
<comment type="caution">
    <text evidence="2">The sequence shown here is derived from an EMBL/GenBank/DDBJ whole genome shotgun (WGS) entry which is preliminary data.</text>
</comment>
<feature type="signal peptide" evidence="1">
    <location>
        <begin position="1"/>
        <end position="21"/>
    </location>
</feature>